<feature type="compositionally biased region" description="Polar residues" evidence="2">
    <location>
        <begin position="25"/>
        <end position="38"/>
    </location>
</feature>
<accession>A0A914PWC5</accession>
<evidence type="ECO:0000256" key="1">
    <source>
        <dbReference type="SAM" id="Coils"/>
    </source>
</evidence>
<protein>
    <submittedName>
        <fullName evidence="4">Uncharacterized protein</fullName>
    </submittedName>
</protein>
<feature type="coiled-coil region" evidence="1">
    <location>
        <begin position="176"/>
        <end position="210"/>
    </location>
</feature>
<name>A0A914PWC5_9BILA</name>
<feature type="compositionally biased region" description="Basic and acidic residues" evidence="2">
    <location>
        <begin position="281"/>
        <end position="292"/>
    </location>
</feature>
<feature type="compositionally biased region" description="Low complexity" evidence="2">
    <location>
        <begin position="1"/>
        <end position="10"/>
    </location>
</feature>
<dbReference type="Proteomes" id="UP000887578">
    <property type="component" value="Unplaced"/>
</dbReference>
<reference evidence="4" key="1">
    <citation type="submission" date="2022-11" db="UniProtKB">
        <authorList>
            <consortium name="WormBaseParasite"/>
        </authorList>
    </citation>
    <scope>IDENTIFICATION</scope>
</reference>
<feature type="compositionally biased region" description="Low complexity" evidence="2">
    <location>
        <begin position="238"/>
        <end position="249"/>
    </location>
</feature>
<keyword evidence="3" id="KW-1185">Reference proteome</keyword>
<dbReference type="AlphaFoldDB" id="A0A914PWC5"/>
<evidence type="ECO:0000256" key="2">
    <source>
        <dbReference type="SAM" id="MobiDB-lite"/>
    </source>
</evidence>
<organism evidence="3 4">
    <name type="scientific">Panagrolaimus davidi</name>
    <dbReference type="NCBI Taxonomy" id="227884"/>
    <lineage>
        <taxon>Eukaryota</taxon>
        <taxon>Metazoa</taxon>
        <taxon>Ecdysozoa</taxon>
        <taxon>Nematoda</taxon>
        <taxon>Chromadorea</taxon>
        <taxon>Rhabditida</taxon>
        <taxon>Tylenchina</taxon>
        <taxon>Panagrolaimomorpha</taxon>
        <taxon>Panagrolaimoidea</taxon>
        <taxon>Panagrolaimidae</taxon>
        <taxon>Panagrolaimus</taxon>
    </lineage>
</organism>
<keyword evidence="1" id="KW-0175">Coiled coil</keyword>
<feature type="compositionally biased region" description="Basic residues" evidence="2">
    <location>
        <begin position="250"/>
        <end position="263"/>
    </location>
</feature>
<feature type="region of interest" description="Disordered" evidence="2">
    <location>
        <begin position="1"/>
        <end position="92"/>
    </location>
</feature>
<evidence type="ECO:0000313" key="4">
    <source>
        <dbReference type="WBParaSite" id="PDA_v2.g1915.t1"/>
    </source>
</evidence>
<evidence type="ECO:0000313" key="3">
    <source>
        <dbReference type="Proteomes" id="UP000887578"/>
    </source>
</evidence>
<feature type="compositionally biased region" description="Low complexity" evidence="2">
    <location>
        <begin position="58"/>
        <end position="69"/>
    </location>
</feature>
<proteinExistence type="predicted"/>
<sequence>MEVAEPNPIKIEPEEEALLAEEPFSASSTVLESNVVTKQENDEEIDIMGTSDNEQDVQMSSSNGSQSNGTRSKRVSFAHPSSSTTGPRPTRVMIPAAAMNKRTISKPVRTKYVKDVNKKEMTFNTAPDYNYMDDEVFFKRDEIPLPFEDVRLYEEGLEMRPLGEQRYVVDAIVTSFNILQQEARRIQGQLRALNARSGRIRKQIDREEEAIARGEDPTEVPRSSKGLLDGDLILPAKIPVRPSARPSSSSRRRKRKIVRRKPQVARNRNAQPAGNIKLAGKPKEEAKDSDYE</sequence>
<dbReference type="WBParaSite" id="PDA_v2.g1915.t1">
    <property type="protein sequence ID" value="PDA_v2.g1915.t1"/>
    <property type="gene ID" value="PDA_v2.g1915"/>
</dbReference>
<feature type="region of interest" description="Disordered" evidence="2">
    <location>
        <begin position="237"/>
        <end position="292"/>
    </location>
</feature>